<evidence type="ECO:0000313" key="3">
    <source>
        <dbReference type="Proteomes" id="UP000789405"/>
    </source>
</evidence>
<sequence>MSECQSSFLVNPTHACVFINSGNDPMIQNQVIDDPRQLIKLPFPPKINPRDLVISHNDGRIPKPPNAFIIYRKLFVETARATGYNLPMNIISSMASRSWEQEIDEVKNEYKRIAKEAFDYRNELFPKVKPQKKRDQWKTVSFDKSSIRKVKMTKPMRSVNKPTKHQIESPTFNPEIILDENLLSPEFSTEFSPEFSLELSPELFNDLNVIDMNSSIFNIDFFADWADILDSQNTFPSPDLTTSSSNSSPSINDDFEFDLENFSPAQRFDLPIQTDQQVSDDITNNFLYINEDQSTNIYDDQYGLGIFDLSNETSEINSHNSHEMFNIQNTCISDQLSFSSDLLDTTINQDYLNDALISYEMGF</sequence>
<dbReference type="InterPro" id="IPR036910">
    <property type="entry name" value="HMG_box_dom_sf"/>
</dbReference>
<organism evidence="2 3">
    <name type="scientific">Dentiscutata erythropus</name>
    <dbReference type="NCBI Taxonomy" id="1348616"/>
    <lineage>
        <taxon>Eukaryota</taxon>
        <taxon>Fungi</taxon>
        <taxon>Fungi incertae sedis</taxon>
        <taxon>Mucoromycota</taxon>
        <taxon>Glomeromycotina</taxon>
        <taxon>Glomeromycetes</taxon>
        <taxon>Diversisporales</taxon>
        <taxon>Gigasporaceae</taxon>
        <taxon>Dentiscutata</taxon>
    </lineage>
</organism>
<evidence type="ECO:0000313" key="2">
    <source>
        <dbReference type="EMBL" id="CAG8608719.1"/>
    </source>
</evidence>
<dbReference type="EMBL" id="CAJVPY010004046">
    <property type="protein sequence ID" value="CAG8608719.1"/>
    <property type="molecule type" value="Genomic_DNA"/>
</dbReference>
<keyword evidence="1" id="KW-0175">Coiled coil</keyword>
<feature type="coiled-coil region" evidence="1">
    <location>
        <begin position="96"/>
        <end position="123"/>
    </location>
</feature>
<protein>
    <submittedName>
        <fullName evidence="2">294_t:CDS:1</fullName>
    </submittedName>
</protein>
<accession>A0A9N9GGH5</accession>
<dbReference type="SUPFAM" id="SSF47095">
    <property type="entry name" value="HMG-box"/>
    <property type="match status" value="1"/>
</dbReference>
<dbReference type="OrthoDB" id="2373005at2759"/>
<evidence type="ECO:0000256" key="1">
    <source>
        <dbReference type="SAM" id="Coils"/>
    </source>
</evidence>
<gene>
    <name evidence="2" type="ORF">DERYTH_LOCUS8023</name>
</gene>
<reference evidence="2" key="1">
    <citation type="submission" date="2021-06" db="EMBL/GenBank/DDBJ databases">
        <authorList>
            <person name="Kallberg Y."/>
            <person name="Tangrot J."/>
            <person name="Rosling A."/>
        </authorList>
    </citation>
    <scope>NUCLEOTIDE SEQUENCE</scope>
    <source>
        <strain evidence="2">MA453B</strain>
    </source>
</reference>
<dbReference type="Gene3D" id="1.10.30.10">
    <property type="entry name" value="High mobility group box domain"/>
    <property type="match status" value="1"/>
</dbReference>
<dbReference type="AlphaFoldDB" id="A0A9N9GGH5"/>
<proteinExistence type="predicted"/>
<name>A0A9N9GGH5_9GLOM</name>
<dbReference type="Proteomes" id="UP000789405">
    <property type="component" value="Unassembled WGS sequence"/>
</dbReference>
<keyword evidence="3" id="KW-1185">Reference proteome</keyword>
<comment type="caution">
    <text evidence="2">The sequence shown here is derived from an EMBL/GenBank/DDBJ whole genome shotgun (WGS) entry which is preliminary data.</text>
</comment>